<gene>
    <name evidence="1" type="ORF">ACFSQJ_13495</name>
</gene>
<name>A0ABW5MXX2_9FLAO</name>
<reference evidence="2" key="1">
    <citation type="journal article" date="2019" name="Int. J. Syst. Evol. Microbiol.">
        <title>The Global Catalogue of Microorganisms (GCM) 10K type strain sequencing project: providing services to taxonomists for standard genome sequencing and annotation.</title>
        <authorList>
            <consortium name="The Broad Institute Genomics Platform"/>
            <consortium name="The Broad Institute Genome Sequencing Center for Infectious Disease"/>
            <person name="Wu L."/>
            <person name="Ma J."/>
        </authorList>
    </citation>
    <scope>NUCLEOTIDE SEQUENCE [LARGE SCALE GENOMIC DNA]</scope>
    <source>
        <strain evidence="2">KCTC 52368</strain>
    </source>
</reference>
<sequence>MHIRNLKYLLFSGVFALLSSCETQTAYSEYKQLDKGVWQVEDTVQFSFSDLDLSKPYDVYLNLRNDNNFQYSNLFLITELDYPNGETVSDTLEYEMALPDGSWLGKGFGSVKENKLWYRENIVFPDSGVYKLKISHAMRQNGKVDGISNLTGITDVGVEISKRTK</sequence>
<dbReference type="InterPro" id="IPR020018">
    <property type="entry name" value="Motility-assoc_lipoprot_GldH"/>
</dbReference>
<dbReference type="NCBIfam" id="TIGR03511">
    <property type="entry name" value="GldH_lipo"/>
    <property type="match status" value="1"/>
</dbReference>
<keyword evidence="2" id="KW-1185">Reference proteome</keyword>
<evidence type="ECO:0000313" key="1">
    <source>
        <dbReference type="EMBL" id="MFD2587954.1"/>
    </source>
</evidence>
<comment type="caution">
    <text evidence="1">The sequence shown here is derived from an EMBL/GenBank/DDBJ whole genome shotgun (WGS) entry which is preliminary data.</text>
</comment>
<dbReference type="PROSITE" id="PS51257">
    <property type="entry name" value="PROKAR_LIPOPROTEIN"/>
    <property type="match status" value="1"/>
</dbReference>
<dbReference type="Proteomes" id="UP001597526">
    <property type="component" value="Unassembled WGS sequence"/>
</dbReference>
<organism evidence="1 2">
    <name type="scientific">Croceitalea marina</name>
    <dbReference type="NCBI Taxonomy" id="1775166"/>
    <lineage>
        <taxon>Bacteria</taxon>
        <taxon>Pseudomonadati</taxon>
        <taxon>Bacteroidota</taxon>
        <taxon>Flavobacteriia</taxon>
        <taxon>Flavobacteriales</taxon>
        <taxon>Flavobacteriaceae</taxon>
        <taxon>Croceitalea</taxon>
    </lineage>
</organism>
<evidence type="ECO:0000313" key="2">
    <source>
        <dbReference type="Proteomes" id="UP001597526"/>
    </source>
</evidence>
<accession>A0ABW5MXX2</accession>
<proteinExistence type="predicted"/>
<keyword evidence="1" id="KW-0449">Lipoprotein</keyword>
<dbReference type="Pfam" id="PF14109">
    <property type="entry name" value="GldH_lipo"/>
    <property type="match status" value="1"/>
</dbReference>
<dbReference type="EMBL" id="JBHULB010000017">
    <property type="protein sequence ID" value="MFD2587954.1"/>
    <property type="molecule type" value="Genomic_DNA"/>
</dbReference>
<dbReference type="RefSeq" id="WP_377767497.1">
    <property type="nucleotide sequence ID" value="NZ_JBHULB010000017.1"/>
</dbReference>
<protein>
    <submittedName>
        <fullName evidence="1">Gliding motility lipoprotein GldH</fullName>
    </submittedName>
</protein>